<dbReference type="EMBL" id="JACIGE010000003">
    <property type="protein sequence ID" value="MBB4246838.1"/>
    <property type="molecule type" value="Genomic_DNA"/>
</dbReference>
<evidence type="ECO:0000313" key="5">
    <source>
        <dbReference type="Proteomes" id="UP000587070"/>
    </source>
</evidence>
<dbReference type="NCBIfam" id="TIGR01490">
    <property type="entry name" value="HAD-SF-IB-hyp1"/>
    <property type="match status" value="1"/>
</dbReference>
<dbReference type="InterPro" id="IPR036412">
    <property type="entry name" value="HAD-like_sf"/>
</dbReference>
<dbReference type="PANTHER" id="PTHR43344:SF13">
    <property type="entry name" value="PHOSPHATASE RV3661-RELATED"/>
    <property type="match status" value="1"/>
</dbReference>
<comment type="caution">
    <text evidence="4">The sequence shown here is derived from an EMBL/GenBank/DDBJ whole genome shotgun (WGS) entry which is preliminary data.</text>
</comment>
<dbReference type="GO" id="GO:0016787">
    <property type="term" value="F:hydrolase activity"/>
    <property type="evidence" value="ECO:0007669"/>
    <property type="project" value="UniProtKB-KW"/>
</dbReference>
<keyword evidence="1" id="KW-0479">Metal-binding</keyword>
<organism evidence="4 5">
    <name type="scientific">Rhodocyclus tenuis</name>
    <name type="common">Rhodospirillum tenue</name>
    <dbReference type="NCBI Taxonomy" id="1066"/>
    <lineage>
        <taxon>Bacteria</taxon>
        <taxon>Pseudomonadati</taxon>
        <taxon>Pseudomonadota</taxon>
        <taxon>Betaproteobacteria</taxon>
        <taxon>Rhodocyclales</taxon>
        <taxon>Rhodocyclaceae</taxon>
        <taxon>Rhodocyclus</taxon>
    </lineage>
</organism>
<dbReference type="Proteomes" id="UP000587070">
    <property type="component" value="Unassembled WGS sequence"/>
</dbReference>
<evidence type="ECO:0000256" key="3">
    <source>
        <dbReference type="ARBA" id="ARBA00022842"/>
    </source>
</evidence>
<reference evidence="4 5" key="1">
    <citation type="submission" date="2020-08" db="EMBL/GenBank/DDBJ databases">
        <title>Genome sequencing of Purple Non-Sulfur Bacteria from various extreme environments.</title>
        <authorList>
            <person name="Mayer M."/>
        </authorList>
    </citation>
    <scope>NUCLEOTIDE SEQUENCE [LARGE SCALE GENOMIC DNA]</scope>
    <source>
        <strain evidence="4 5">2761</strain>
    </source>
</reference>
<dbReference type="RefSeq" id="WP_153115341.1">
    <property type="nucleotide sequence ID" value="NZ_JACIGE010000003.1"/>
</dbReference>
<dbReference type="SUPFAM" id="SSF56784">
    <property type="entry name" value="HAD-like"/>
    <property type="match status" value="1"/>
</dbReference>
<proteinExistence type="predicted"/>
<dbReference type="AlphaFoldDB" id="A0A840G7Z8"/>
<dbReference type="Pfam" id="PF12710">
    <property type="entry name" value="HAD"/>
    <property type="match status" value="1"/>
</dbReference>
<accession>A0A840G7Z8</accession>
<dbReference type="PANTHER" id="PTHR43344">
    <property type="entry name" value="PHOSPHOSERINE PHOSPHATASE"/>
    <property type="match status" value="1"/>
</dbReference>
<protein>
    <submittedName>
        <fullName evidence="4">HAD superfamily hydrolase (TIGR01490 family)</fullName>
    </submittedName>
</protein>
<keyword evidence="2 4" id="KW-0378">Hydrolase</keyword>
<dbReference type="InterPro" id="IPR050582">
    <property type="entry name" value="HAD-like_SerB"/>
</dbReference>
<evidence type="ECO:0000256" key="2">
    <source>
        <dbReference type="ARBA" id="ARBA00022801"/>
    </source>
</evidence>
<dbReference type="InterPro" id="IPR006385">
    <property type="entry name" value="HAD_hydro_SerB1"/>
</dbReference>
<keyword evidence="5" id="KW-1185">Reference proteome</keyword>
<gene>
    <name evidence="4" type="ORF">GGD90_001201</name>
</gene>
<evidence type="ECO:0000313" key="4">
    <source>
        <dbReference type="EMBL" id="MBB4246838.1"/>
    </source>
</evidence>
<name>A0A840G7Z8_RHOTE</name>
<dbReference type="OrthoDB" id="9784466at2"/>
<dbReference type="InterPro" id="IPR023214">
    <property type="entry name" value="HAD_sf"/>
</dbReference>
<dbReference type="NCBIfam" id="TIGR01488">
    <property type="entry name" value="HAD-SF-IB"/>
    <property type="match status" value="1"/>
</dbReference>
<sequence length="233" mass="26192">MTSDLTLPPLDGRELALFDLDNTLLSGDSDFEWAQFLIGRGVIDGELHAAKNRDFYQQYVDGTLDIFEFLDFQLRPLARHERAQLDAWHREFMATRILPLIGERARALVRAHRERGALCAIVTATNSFVTGPIAREFGIPHLIGTIPAQEDGRFTGKPRGEPSFREGKVTRVNAWLETLGLWRGSFARSWFYSDSHNDLPLLDWASHPVAVDPDARLAAAAQAKGWLTISLRP</sequence>
<dbReference type="Gene3D" id="3.40.50.1000">
    <property type="entry name" value="HAD superfamily/HAD-like"/>
    <property type="match status" value="1"/>
</dbReference>
<dbReference type="CDD" id="cd02612">
    <property type="entry name" value="HAD_PGPPase"/>
    <property type="match status" value="1"/>
</dbReference>
<dbReference type="Gene3D" id="1.20.1440.100">
    <property type="entry name" value="SG protein - dephosphorylation function"/>
    <property type="match status" value="1"/>
</dbReference>
<evidence type="ECO:0000256" key="1">
    <source>
        <dbReference type="ARBA" id="ARBA00022723"/>
    </source>
</evidence>
<dbReference type="GO" id="GO:0046872">
    <property type="term" value="F:metal ion binding"/>
    <property type="evidence" value="ECO:0007669"/>
    <property type="project" value="UniProtKB-KW"/>
</dbReference>
<keyword evidence="3" id="KW-0460">Magnesium</keyword>